<dbReference type="InterPro" id="IPR050832">
    <property type="entry name" value="Bact_Acetyltransf"/>
</dbReference>
<dbReference type="SUPFAM" id="SSF55729">
    <property type="entry name" value="Acyl-CoA N-acyltransferases (Nat)"/>
    <property type="match status" value="1"/>
</dbReference>
<dbReference type="RefSeq" id="WP_153362590.1">
    <property type="nucleotide sequence ID" value="NZ_JABGDC010000400.1"/>
</dbReference>
<dbReference type="PANTHER" id="PTHR43877">
    <property type="entry name" value="AMINOALKYLPHOSPHONATE N-ACETYLTRANSFERASE-RELATED-RELATED"/>
    <property type="match status" value="1"/>
</dbReference>
<accession>A0A562ISD5</accession>
<dbReference type="Gene3D" id="3.40.630.30">
    <property type="match status" value="1"/>
</dbReference>
<feature type="domain" description="N-acetyltransferase" evidence="3">
    <location>
        <begin position="9"/>
        <end position="160"/>
    </location>
</feature>
<comment type="caution">
    <text evidence="4">The sequence shown here is derived from an EMBL/GenBank/DDBJ whole genome shotgun (WGS) entry which is preliminary data.</text>
</comment>
<dbReference type="PANTHER" id="PTHR43877:SF2">
    <property type="entry name" value="AMINOALKYLPHOSPHONATE N-ACETYLTRANSFERASE-RELATED"/>
    <property type="match status" value="1"/>
</dbReference>
<name>A0A562ISD5_9ACTN</name>
<dbReference type="EMBL" id="VLKF01000001">
    <property type="protein sequence ID" value="TWH73921.1"/>
    <property type="molecule type" value="Genomic_DNA"/>
</dbReference>
<protein>
    <submittedName>
        <fullName evidence="4">Acetyltransferase (GNAT) family protein</fullName>
    </submittedName>
</protein>
<evidence type="ECO:0000313" key="5">
    <source>
        <dbReference type="Proteomes" id="UP000321490"/>
    </source>
</evidence>
<evidence type="ECO:0000313" key="4">
    <source>
        <dbReference type="EMBL" id="TWH73921.1"/>
    </source>
</evidence>
<evidence type="ECO:0000256" key="1">
    <source>
        <dbReference type="ARBA" id="ARBA00022679"/>
    </source>
</evidence>
<dbReference type="AlphaFoldDB" id="A0A562ISD5"/>
<dbReference type="InterPro" id="IPR000182">
    <property type="entry name" value="GNAT_dom"/>
</dbReference>
<dbReference type="CDD" id="cd04301">
    <property type="entry name" value="NAT_SF"/>
    <property type="match status" value="1"/>
</dbReference>
<dbReference type="GO" id="GO:0016747">
    <property type="term" value="F:acyltransferase activity, transferring groups other than amino-acyl groups"/>
    <property type="evidence" value="ECO:0007669"/>
    <property type="project" value="InterPro"/>
</dbReference>
<reference evidence="4 5" key="1">
    <citation type="submission" date="2019-07" db="EMBL/GenBank/DDBJ databases">
        <title>R&amp;d 2014.</title>
        <authorList>
            <person name="Klenk H.-P."/>
        </authorList>
    </citation>
    <scope>NUCLEOTIDE SEQUENCE [LARGE SCALE GENOMIC DNA]</scope>
    <source>
        <strain evidence="4 5">DSM 45764</strain>
    </source>
</reference>
<gene>
    <name evidence="4" type="ORF">JD78_02450</name>
</gene>
<organism evidence="4 5">
    <name type="scientific">Modestobacter roseus</name>
    <dbReference type="NCBI Taxonomy" id="1181884"/>
    <lineage>
        <taxon>Bacteria</taxon>
        <taxon>Bacillati</taxon>
        <taxon>Actinomycetota</taxon>
        <taxon>Actinomycetes</taxon>
        <taxon>Geodermatophilales</taxon>
        <taxon>Geodermatophilaceae</taxon>
        <taxon>Modestobacter</taxon>
    </lineage>
</organism>
<evidence type="ECO:0000256" key="2">
    <source>
        <dbReference type="ARBA" id="ARBA00023315"/>
    </source>
</evidence>
<dbReference type="Proteomes" id="UP000321490">
    <property type="component" value="Unassembled WGS sequence"/>
</dbReference>
<sequence length="175" mass="18899">MSTSAEQGVRLRTVGYADPVAQQLIERVQQEYVVRYGGRDGAVVDPAEFAPPQGLFLVADVDGVPAACGGWRVHDRASGTVELKRMYVEPAFRRRGLAARVLTELERTAADAGHRHLLLNSGDRQPEALALYARHGYTPVMGYGMYADSPEAVFLGKDLAPVRGDATGGEDAWAS</sequence>
<dbReference type="OrthoDB" id="70840at2"/>
<keyword evidence="5" id="KW-1185">Reference proteome</keyword>
<keyword evidence="1 4" id="KW-0808">Transferase</keyword>
<dbReference type="PROSITE" id="PS51186">
    <property type="entry name" value="GNAT"/>
    <property type="match status" value="1"/>
</dbReference>
<keyword evidence="2" id="KW-0012">Acyltransferase</keyword>
<dbReference type="InterPro" id="IPR016181">
    <property type="entry name" value="Acyl_CoA_acyltransferase"/>
</dbReference>
<dbReference type="Pfam" id="PF00583">
    <property type="entry name" value="Acetyltransf_1"/>
    <property type="match status" value="1"/>
</dbReference>
<proteinExistence type="predicted"/>
<evidence type="ECO:0000259" key="3">
    <source>
        <dbReference type="PROSITE" id="PS51186"/>
    </source>
</evidence>